<evidence type="ECO:0000256" key="3">
    <source>
        <dbReference type="ARBA" id="ARBA00022448"/>
    </source>
</evidence>
<feature type="transmembrane region" description="Helical" evidence="13">
    <location>
        <begin position="24"/>
        <end position="45"/>
    </location>
</feature>
<evidence type="ECO:0000313" key="14">
    <source>
        <dbReference type="EMBL" id="GLL16141.1"/>
    </source>
</evidence>
<protein>
    <submittedName>
        <fullName evidence="14">DUF1211 domain-containing membrane protein</fullName>
    </submittedName>
</protein>
<accession>A0A9W6P1M2</accession>
<dbReference type="GO" id="GO:0005267">
    <property type="term" value="F:potassium channel activity"/>
    <property type="evidence" value="ECO:0007669"/>
    <property type="project" value="UniProtKB-KW"/>
</dbReference>
<feature type="transmembrane region" description="Helical" evidence="13">
    <location>
        <begin position="65"/>
        <end position="80"/>
    </location>
</feature>
<evidence type="ECO:0000256" key="7">
    <source>
        <dbReference type="ARBA" id="ARBA00022958"/>
    </source>
</evidence>
<feature type="transmembrane region" description="Helical" evidence="13">
    <location>
        <begin position="101"/>
        <end position="118"/>
    </location>
</feature>
<evidence type="ECO:0000256" key="4">
    <source>
        <dbReference type="ARBA" id="ARBA00022538"/>
    </source>
</evidence>
<dbReference type="GO" id="GO:0016020">
    <property type="term" value="C:membrane"/>
    <property type="evidence" value="ECO:0007669"/>
    <property type="project" value="UniProtKB-SubCell"/>
</dbReference>
<evidence type="ECO:0000256" key="10">
    <source>
        <dbReference type="ARBA" id="ARBA00023136"/>
    </source>
</evidence>
<keyword evidence="3" id="KW-0813">Transport</keyword>
<dbReference type="InterPro" id="IPR010617">
    <property type="entry name" value="TMEM175-like"/>
</dbReference>
<keyword evidence="15" id="KW-1185">Reference proteome</keyword>
<evidence type="ECO:0000256" key="11">
    <source>
        <dbReference type="ARBA" id="ARBA00023303"/>
    </source>
</evidence>
<dbReference type="PANTHER" id="PTHR31462:SF5">
    <property type="entry name" value="ENDOSOMAL_LYSOSOMAL PROTON CHANNEL TMEM175"/>
    <property type="match status" value="1"/>
</dbReference>
<keyword evidence="11" id="KW-0407">Ion channel</keyword>
<dbReference type="Proteomes" id="UP001143463">
    <property type="component" value="Unassembled WGS sequence"/>
</dbReference>
<keyword evidence="6" id="KW-0631">Potassium channel</keyword>
<keyword evidence="4" id="KW-0633">Potassium transport</keyword>
<keyword evidence="5 13" id="KW-0812">Transmembrane</keyword>
<gene>
    <name evidence="14" type="ORF">GCM10017577_72960</name>
</gene>
<feature type="transmembrane region" description="Helical" evidence="13">
    <location>
        <begin position="162"/>
        <end position="184"/>
    </location>
</feature>
<dbReference type="EMBL" id="BSFQ01000068">
    <property type="protein sequence ID" value="GLL16141.1"/>
    <property type="molecule type" value="Genomic_DNA"/>
</dbReference>
<comment type="catalytic activity">
    <reaction evidence="12">
        <text>K(+)(in) = K(+)(out)</text>
        <dbReference type="Rhea" id="RHEA:29463"/>
        <dbReference type="ChEBI" id="CHEBI:29103"/>
    </reaction>
</comment>
<keyword evidence="8 13" id="KW-1133">Transmembrane helix</keyword>
<evidence type="ECO:0000256" key="8">
    <source>
        <dbReference type="ARBA" id="ARBA00022989"/>
    </source>
</evidence>
<evidence type="ECO:0000256" key="9">
    <source>
        <dbReference type="ARBA" id="ARBA00023065"/>
    </source>
</evidence>
<keyword evidence="7" id="KW-0630">Potassium</keyword>
<organism evidence="14 15">
    <name type="scientific">Pseudonocardia halophobica</name>
    <dbReference type="NCBI Taxonomy" id="29401"/>
    <lineage>
        <taxon>Bacteria</taxon>
        <taxon>Bacillati</taxon>
        <taxon>Actinomycetota</taxon>
        <taxon>Actinomycetes</taxon>
        <taxon>Pseudonocardiales</taxon>
        <taxon>Pseudonocardiaceae</taxon>
        <taxon>Pseudonocardia</taxon>
    </lineage>
</organism>
<evidence type="ECO:0000256" key="5">
    <source>
        <dbReference type="ARBA" id="ARBA00022692"/>
    </source>
</evidence>
<feature type="transmembrane region" description="Helical" evidence="13">
    <location>
        <begin position="124"/>
        <end position="150"/>
    </location>
</feature>
<comment type="similarity">
    <text evidence="2">Belongs to the TMEM175 family.</text>
</comment>
<evidence type="ECO:0000313" key="15">
    <source>
        <dbReference type="Proteomes" id="UP001143463"/>
    </source>
</evidence>
<proteinExistence type="inferred from homology"/>
<reference evidence="14" key="1">
    <citation type="journal article" date="2014" name="Int. J. Syst. Evol. Microbiol.">
        <title>Complete genome sequence of Corynebacterium casei LMG S-19264T (=DSM 44701T), isolated from a smear-ripened cheese.</title>
        <authorList>
            <consortium name="US DOE Joint Genome Institute (JGI-PGF)"/>
            <person name="Walter F."/>
            <person name="Albersmeier A."/>
            <person name="Kalinowski J."/>
            <person name="Ruckert C."/>
        </authorList>
    </citation>
    <scope>NUCLEOTIDE SEQUENCE</scope>
    <source>
        <strain evidence="14">VKM Ac-1069</strain>
    </source>
</reference>
<dbReference type="Pfam" id="PF06736">
    <property type="entry name" value="TMEM175"/>
    <property type="match status" value="1"/>
</dbReference>
<dbReference type="PANTHER" id="PTHR31462">
    <property type="entry name" value="ENDOSOMAL/LYSOSOMAL POTASSIUM CHANNEL TMEM175"/>
    <property type="match status" value="1"/>
</dbReference>
<evidence type="ECO:0000256" key="2">
    <source>
        <dbReference type="ARBA" id="ARBA00006920"/>
    </source>
</evidence>
<keyword evidence="10 13" id="KW-0472">Membrane</keyword>
<name>A0A9W6P1M2_9PSEU</name>
<evidence type="ECO:0000256" key="6">
    <source>
        <dbReference type="ARBA" id="ARBA00022826"/>
    </source>
</evidence>
<dbReference type="AlphaFoldDB" id="A0A9W6P1M2"/>
<sequence>MAEASAHETEDEFASTERGAAERLIFFSDAVVAIAITLLAIDLQVPQGDTAAELAAGFAANRPEYLAFLISFAVIARHWISHHRVFRYVGRASLPLTWLNMLWLLIIVLTPFFTRFIAEAHVDFARFAVYALAETLQIGTFAAIVAVLGRTRAYIPGTPRQLVRYGWVPSAITGFAFLVSVPLFPLLDLWSFAVWVVVPFIGDRVTNALGITGRYAV</sequence>
<comment type="caution">
    <text evidence="14">The sequence shown here is derived from an EMBL/GenBank/DDBJ whole genome shotgun (WGS) entry which is preliminary data.</text>
</comment>
<keyword evidence="9" id="KW-0406">Ion transport</keyword>
<comment type="subcellular location">
    <subcellularLocation>
        <location evidence="1">Membrane</location>
        <topology evidence="1">Multi-pass membrane protein</topology>
    </subcellularLocation>
</comment>
<evidence type="ECO:0000256" key="1">
    <source>
        <dbReference type="ARBA" id="ARBA00004141"/>
    </source>
</evidence>
<reference evidence="14" key="2">
    <citation type="submission" date="2023-01" db="EMBL/GenBank/DDBJ databases">
        <authorList>
            <person name="Sun Q."/>
            <person name="Evtushenko L."/>
        </authorList>
    </citation>
    <scope>NUCLEOTIDE SEQUENCE</scope>
    <source>
        <strain evidence="14">VKM Ac-1069</strain>
    </source>
</reference>
<evidence type="ECO:0000256" key="12">
    <source>
        <dbReference type="ARBA" id="ARBA00034430"/>
    </source>
</evidence>
<evidence type="ECO:0000256" key="13">
    <source>
        <dbReference type="SAM" id="Phobius"/>
    </source>
</evidence>
<dbReference type="GO" id="GO:0015252">
    <property type="term" value="F:proton channel activity"/>
    <property type="evidence" value="ECO:0007669"/>
    <property type="project" value="InterPro"/>
</dbReference>
<dbReference type="RefSeq" id="WP_051738366.1">
    <property type="nucleotide sequence ID" value="NZ_BAAAUZ010000027.1"/>
</dbReference>